<dbReference type="SMART" id="SM00471">
    <property type="entry name" value="HDc"/>
    <property type="match status" value="1"/>
</dbReference>
<dbReference type="Gene3D" id="3.30.1370.10">
    <property type="entry name" value="K Homology domain, type 1"/>
    <property type="match status" value="1"/>
</dbReference>
<evidence type="ECO:0000256" key="2">
    <source>
        <dbReference type="ARBA" id="ARBA00022759"/>
    </source>
</evidence>
<dbReference type="InterPro" id="IPR003607">
    <property type="entry name" value="HD/PDEase_dom"/>
</dbReference>
<dbReference type="RefSeq" id="WP_100025049.1">
    <property type="nucleotide sequence ID" value="NZ_CP024699.1"/>
</dbReference>
<evidence type="ECO:0000256" key="3">
    <source>
        <dbReference type="ARBA" id="ARBA00022801"/>
    </source>
</evidence>
<dbReference type="Pfam" id="PF01966">
    <property type="entry name" value="HD"/>
    <property type="match status" value="1"/>
</dbReference>
<comment type="similarity">
    <text evidence="5">Belongs to the RNase Y family.</text>
</comment>
<evidence type="ECO:0000313" key="9">
    <source>
        <dbReference type="EMBL" id="ATV59649.1"/>
    </source>
</evidence>
<proteinExistence type="inferred from homology"/>
<dbReference type="InterPro" id="IPR004088">
    <property type="entry name" value="KH_dom_type_1"/>
</dbReference>
<dbReference type="PANTHER" id="PTHR12826">
    <property type="entry name" value="RIBONUCLEASE Y"/>
    <property type="match status" value="1"/>
</dbReference>
<keyword evidence="7" id="KW-0175">Coiled coil</keyword>
<dbReference type="InterPro" id="IPR006674">
    <property type="entry name" value="HD_domain"/>
</dbReference>
<dbReference type="FunFam" id="1.10.3210.10:FF:000013">
    <property type="entry name" value="Ribonuclease Y"/>
    <property type="match status" value="1"/>
</dbReference>
<dbReference type="Pfam" id="PF00013">
    <property type="entry name" value="KH_1"/>
    <property type="match status" value="1"/>
</dbReference>
<dbReference type="SMART" id="SM00322">
    <property type="entry name" value="KH"/>
    <property type="match status" value="1"/>
</dbReference>
<dbReference type="PROSITE" id="PS50084">
    <property type="entry name" value="KH_TYPE_1"/>
    <property type="match status" value="1"/>
</dbReference>
<evidence type="ECO:0000256" key="5">
    <source>
        <dbReference type="HAMAP-Rule" id="MF_00335"/>
    </source>
</evidence>
<dbReference type="CDD" id="cd22431">
    <property type="entry name" value="KH-I_RNaseY"/>
    <property type="match status" value="1"/>
</dbReference>
<dbReference type="GO" id="GO:0016787">
    <property type="term" value="F:hydrolase activity"/>
    <property type="evidence" value="ECO:0007669"/>
    <property type="project" value="UniProtKB-KW"/>
</dbReference>
<name>A0A2D3NW62_9FUSO</name>
<evidence type="ECO:0000259" key="8">
    <source>
        <dbReference type="PROSITE" id="PS51831"/>
    </source>
</evidence>
<reference evidence="9 10" key="1">
    <citation type="submission" date="2017-11" db="EMBL/GenBank/DDBJ databases">
        <title>Genome sequencing of Fusobacterium periodonticum KCOM 1261.</title>
        <authorList>
            <person name="Kook J.-K."/>
            <person name="Park S.-N."/>
            <person name="Lim Y.K."/>
        </authorList>
    </citation>
    <scope>NUCLEOTIDE SEQUENCE [LARGE SCALE GENOMIC DNA]</scope>
    <source>
        <strain evidence="9 10">KCOM 1261</strain>
    </source>
</reference>
<dbReference type="Pfam" id="PF12072">
    <property type="entry name" value="RNase_Y_N"/>
    <property type="match status" value="1"/>
</dbReference>
<dbReference type="GO" id="GO:0005886">
    <property type="term" value="C:plasma membrane"/>
    <property type="evidence" value="ECO:0007669"/>
    <property type="project" value="UniProtKB-UniRule"/>
</dbReference>
<dbReference type="GO" id="GO:0006402">
    <property type="term" value="P:mRNA catabolic process"/>
    <property type="evidence" value="ECO:0007669"/>
    <property type="project" value="UniProtKB-UniRule"/>
</dbReference>
<dbReference type="InterPro" id="IPR004087">
    <property type="entry name" value="KH_dom"/>
</dbReference>
<dbReference type="InterPro" id="IPR017705">
    <property type="entry name" value="Ribonuclease_Y"/>
</dbReference>
<dbReference type="AlphaFoldDB" id="A0A2D3NW62"/>
<dbReference type="GO" id="GO:0004521">
    <property type="term" value="F:RNA endonuclease activity"/>
    <property type="evidence" value="ECO:0007669"/>
    <property type="project" value="UniProtKB-UniRule"/>
</dbReference>
<dbReference type="Proteomes" id="UP000230056">
    <property type="component" value="Chromosome"/>
</dbReference>
<dbReference type="Gene3D" id="1.10.3210.10">
    <property type="entry name" value="Hypothetical protein af1432"/>
    <property type="match status" value="1"/>
</dbReference>
<gene>
    <name evidence="5 9" type="primary">rny</name>
    <name evidence="9" type="ORF">CTM72_07975</name>
</gene>
<evidence type="ECO:0000256" key="4">
    <source>
        <dbReference type="ARBA" id="ARBA00022884"/>
    </source>
</evidence>
<evidence type="ECO:0000256" key="7">
    <source>
        <dbReference type="SAM" id="Coils"/>
    </source>
</evidence>
<keyword evidence="3 5" id="KW-0378">Hydrolase</keyword>
<dbReference type="CDD" id="cd00077">
    <property type="entry name" value="HDc"/>
    <property type="match status" value="1"/>
</dbReference>
<dbReference type="GO" id="GO:0003723">
    <property type="term" value="F:RNA binding"/>
    <property type="evidence" value="ECO:0007669"/>
    <property type="project" value="UniProtKB-UniRule"/>
</dbReference>
<dbReference type="NCBIfam" id="TIGR03319">
    <property type="entry name" value="RNase_Y"/>
    <property type="match status" value="1"/>
</dbReference>
<dbReference type="EMBL" id="CP024699">
    <property type="protein sequence ID" value="ATV59649.1"/>
    <property type="molecule type" value="Genomic_DNA"/>
</dbReference>
<protein>
    <recommendedName>
        <fullName evidence="5 6">Ribonuclease Y</fullName>
        <shortName evidence="5">RNase Y</shortName>
        <ecNumber evidence="5 6">3.1.-.-</ecNumber>
    </recommendedName>
</protein>
<evidence type="ECO:0000256" key="6">
    <source>
        <dbReference type="NCBIfam" id="TIGR03319"/>
    </source>
</evidence>
<evidence type="ECO:0000256" key="1">
    <source>
        <dbReference type="ARBA" id="ARBA00022722"/>
    </source>
</evidence>
<dbReference type="PANTHER" id="PTHR12826:SF15">
    <property type="entry name" value="RIBONUCLEASE Y"/>
    <property type="match status" value="1"/>
</dbReference>
<feature type="coiled-coil region" evidence="7">
    <location>
        <begin position="27"/>
        <end position="147"/>
    </location>
</feature>
<organism evidence="9 10">
    <name type="scientific">Fusobacterium pseudoperiodonticum</name>
    <dbReference type="NCBI Taxonomy" id="2663009"/>
    <lineage>
        <taxon>Bacteria</taxon>
        <taxon>Fusobacteriati</taxon>
        <taxon>Fusobacteriota</taxon>
        <taxon>Fusobacteriia</taxon>
        <taxon>Fusobacteriales</taxon>
        <taxon>Fusobacteriaceae</taxon>
        <taxon>Fusobacterium</taxon>
    </lineage>
</organism>
<sequence>MNLLIFLGLLILALALVFTVFFKKSVIDRQIEKLNDLEDEVEKAKLKAKEIVEEAEKDAGSKAKEIELKAKEKAYQIKEEVEKEARNLKNEIAQKEARIVKKEEILDGKIEKAENKSLELEKINNELEAKRKEIDELKVKQEEELSRVSELSKAEAREILLRKIREELTHDMAVTIREFETKLDEEKEKISQKILSTAIGKAAADYVADATVSVINLPNDEMKGRIIGREGRNIRTIEALTGVDVIIDDTPEAVVLSCFDGVKREIARLTIEKLITDGRIHPGKIEEIVNKCRKEVEKEIIAAGEEALIELSIPSMHPEIIKTLGRLKYRTSYGQNVLTHSIEVAKIASTMAAEIGANVELAKRGGLLHDIGKVLVNEIETSHAIVGGEFVKKFGEKQEVVNAVMAHHNEVEFETVEAILVQAADAVSASRPGARRETLTAYIKRLENLEEIANSFDGVESSYAIQAGRELRIVINPDKVSDDEATLMSREVAKKIEDTMQYPGQIKVTILRETRAVEYAK</sequence>
<accession>A0A2D3NW62</accession>
<keyword evidence="4 5" id="KW-0694">RNA-binding</keyword>
<dbReference type="InterPro" id="IPR022711">
    <property type="entry name" value="RNase_Y_N"/>
</dbReference>
<evidence type="ECO:0000313" key="10">
    <source>
        <dbReference type="Proteomes" id="UP000230056"/>
    </source>
</evidence>
<dbReference type="HAMAP" id="MF_00335">
    <property type="entry name" value="RNase_Y"/>
    <property type="match status" value="1"/>
</dbReference>
<keyword evidence="2 5" id="KW-0255">Endonuclease</keyword>
<feature type="domain" description="HD" evidence="8">
    <location>
        <begin position="337"/>
        <end position="430"/>
    </location>
</feature>
<dbReference type="SUPFAM" id="SSF109604">
    <property type="entry name" value="HD-domain/PDEase-like"/>
    <property type="match status" value="1"/>
</dbReference>
<comment type="function">
    <text evidence="5">Endoribonuclease that initiates mRNA decay.</text>
</comment>
<dbReference type="EC" id="3.1.-.-" evidence="5 6"/>
<dbReference type="InterPro" id="IPR006675">
    <property type="entry name" value="HDIG_dom"/>
</dbReference>
<dbReference type="SUPFAM" id="SSF54791">
    <property type="entry name" value="Eukaryotic type KH-domain (KH-domain type I)"/>
    <property type="match status" value="1"/>
</dbReference>
<dbReference type="InterPro" id="IPR036612">
    <property type="entry name" value="KH_dom_type_1_sf"/>
</dbReference>
<keyword evidence="1 5" id="KW-0540">Nuclease</keyword>
<dbReference type="PROSITE" id="PS51831">
    <property type="entry name" value="HD"/>
    <property type="match status" value="1"/>
</dbReference>
<dbReference type="NCBIfam" id="TIGR00277">
    <property type="entry name" value="HDIG"/>
    <property type="match status" value="1"/>
</dbReference>